<feature type="region of interest" description="Disordered" evidence="1">
    <location>
        <begin position="156"/>
        <end position="180"/>
    </location>
</feature>
<dbReference type="SUPFAM" id="SSF53300">
    <property type="entry name" value="vWA-like"/>
    <property type="match status" value="1"/>
</dbReference>
<dbReference type="Proteomes" id="UP000051445">
    <property type="component" value="Unassembled WGS sequence"/>
</dbReference>
<dbReference type="AlphaFoldDB" id="A0A0R1P6F6"/>
<evidence type="ECO:0008006" key="6">
    <source>
        <dbReference type="Google" id="ProtNLM"/>
    </source>
</evidence>
<evidence type="ECO:0000259" key="2">
    <source>
        <dbReference type="Pfam" id="PF09967"/>
    </source>
</evidence>
<reference evidence="4 5" key="1">
    <citation type="journal article" date="2015" name="Genome Announc.">
        <title>Expanding the biotechnology potential of lactobacilli through comparative genomics of 213 strains and associated genera.</title>
        <authorList>
            <person name="Sun Z."/>
            <person name="Harris H.M."/>
            <person name="McCann A."/>
            <person name="Guo C."/>
            <person name="Argimon S."/>
            <person name="Zhang W."/>
            <person name="Yang X."/>
            <person name="Jeffery I.B."/>
            <person name="Cooney J.C."/>
            <person name="Kagawa T.F."/>
            <person name="Liu W."/>
            <person name="Song Y."/>
            <person name="Salvetti E."/>
            <person name="Wrobel A."/>
            <person name="Rasinkangas P."/>
            <person name="Parkhill J."/>
            <person name="Rea M.C."/>
            <person name="O'Sullivan O."/>
            <person name="Ritari J."/>
            <person name="Douillard F.P."/>
            <person name="Paul Ross R."/>
            <person name="Yang R."/>
            <person name="Briner A.E."/>
            <person name="Felis G.E."/>
            <person name="de Vos W.M."/>
            <person name="Barrangou R."/>
            <person name="Klaenhammer T.R."/>
            <person name="Caufield P.W."/>
            <person name="Cui Y."/>
            <person name="Zhang H."/>
            <person name="O'Toole P.W."/>
        </authorList>
    </citation>
    <scope>NUCLEOTIDE SEQUENCE [LARGE SCALE GENOMIC DNA]</scope>
    <source>
        <strain evidence="4 5">DSM 13145</strain>
    </source>
</reference>
<dbReference type="PANTHER" id="PTHR38730:SF1">
    <property type="entry name" value="SLL7028 PROTEIN"/>
    <property type="match status" value="1"/>
</dbReference>
<gene>
    <name evidence="4" type="ORF">FD27_GL000478</name>
</gene>
<evidence type="ECO:0000259" key="3">
    <source>
        <dbReference type="Pfam" id="PF13203"/>
    </source>
</evidence>
<evidence type="ECO:0000313" key="5">
    <source>
        <dbReference type="Proteomes" id="UP000051445"/>
    </source>
</evidence>
<protein>
    <recommendedName>
        <fullName evidence="6">VWA-like domain-containing protein</fullName>
    </recommendedName>
</protein>
<name>A0A0R1P6F6_9LACO</name>
<evidence type="ECO:0000313" key="4">
    <source>
        <dbReference type="EMBL" id="KRL27737.1"/>
    </source>
</evidence>
<keyword evidence="5" id="KW-1185">Reference proteome</keyword>
<dbReference type="InterPro" id="IPR036465">
    <property type="entry name" value="vWFA_dom_sf"/>
</dbReference>
<dbReference type="EMBL" id="AZER01000014">
    <property type="protein sequence ID" value="KRL27737.1"/>
    <property type="molecule type" value="Genomic_DNA"/>
</dbReference>
<dbReference type="Pfam" id="PF13203">
    <property type="entry name" value="DUF2201_N"/>
    <property type="match status" value="1"/>
</dbReference>
<dbReference type="STRING" id="1423746.FD27_GL000478"/>
<accession>A0A0R1P6F6</accession>
<dbReference type="InterPro" id="IPR018698">
    <property type="entry name" value="VWA-like_dom"/>
</dbReference>
<dbReference type="InterPro" id="IPR025154">
    <property type="entry name" value="Put_metallopeptidase_dom"/>
</dbReference>
<comment type="caution">
    <text evidence="4">The sequence shown here is derived from an EMBL/GenBank/DDBJ whole genome shotgun (WGS) entry which is preliminary data.</text>
</comment>
<sequence>MLAKQIIATAIVVVLQQRRLLGEVLLQLPRQISDQASDNIGLRWQGSQLQLVISTKYMQTVDAGTLTLMLEHQALHLLWQHPLRYQKALHPGLVKVATDVAVNQYLPVTPAGTTDLGQMERLLQRKLPQHQDSGIYLRILETLTIQERKRLKHAGWQLDKSDPMGKQGSADNHQGWQSGVPTASEQNIRLAHLKAITQRAFQRTPHRDRGLIPGEVLEQLQGPNQAGEMEWRKVLRRQVGLMVHGRKETHARFNRRQPVRMELAGQVSRLVNELLVFVDNSGSVSNQELSQVLNEIRQLKQRYDVSLTMYPFDAKVHENDGQTGTRMIKMQRSGGGGTAFQPIFDFLESKRINPATHQIIIITDGYGERKINQYQYKHIDWLLTSSPVELSVVYPQGRILTMKGDY</sequence>
<dbReference type="PATRIC" id="fig|1423746.3.peg.485"/>
<feature type="domain" description="Putative metallopeptidase" evidence="3">
    <location>
        <begin position="53"/>
        <end position="264"/>
    </location>
</feature>
<dbReference type="Pfam" id="PF09967">
    <property type="entry name" value="DUF2201"/>
    <property type="match status" value="1"/>
</dbReference>
<organism evidence="4 5">
    <name type="scientific">Limosilactobacillus frumenti DSM 13145</name>
    <dbReference type="NCBI Taxonomy" id="1423746"/>
    <lineage>
        <taxon>Bacteria</taxon>
        <taxon>Bacillati</taxon>
        <taxon>Bacillota</taxon>
        <taxon>Bacilli</taxon>
        <taxon>Lactobacillales</taxon>
        <taxon>Lactobacillaceae</taxon>
        <taxon>Limosilactobacillus</taxon>
    </lineage>
</organism>
<feature type="domain" description="VWA-like" evidence="2">
    <location>
        <begin position="275"/>
        <end position="402"/>
    </location>
</feature>
<evidence type="ECO:0000256" key="1">
    <source>
        <dbReference type="SAM" id="MobiDB-lite"/>
    </source>
</evidence>
<proteinExistence type="predicted"/>
<feature type="compositionally biased region" description="Polar residues" evidence="1">
    <location>
        <begin position="169"/>
        <end position="180"/>
    </location>
</feature>
<dbReference type="PANTHER" id="PTHR38730">
    <property type="entry name" value="SLL7028 PROTEIN"/>
    <property type="match status" value="1"/>
</dbReference>